<evidence type="ECO:0000259" key="1">
    <source>
        <dbReference type="SMART" id="SM00421"/>
    </source>
</evidence>
<organism evidence="2 3">
    <name type="scientific">Rhizobium indigoferae</name>
    <dbReference type="NCBI Taxonomy" id="158891"/>
    <lineage>
        <taxon>Bacteria</taxon>
        <taxon>Pseudomonadati</taxon>
        <taxon>Pseudomonadota</taxon>
        <taxon>Alphaproteobacteria</taxon>
        <taxon>Hyphomicrobiales</taxon>
        <taxon>Rhizobiaceae</taxon>
        <taxon>Rhizobium/Agrobacterium group</taxon>
        <taxon>Rhizobium</taxon>
    </lineage>
</organism>
<keyword evidence="3" id="KW-1185">Reference proteome</keyword>
<dbReference type="SMART" id="SM00421">
    <property type="entry name" value="HTH_LUXR"/>
    <property type="match status" value="1"/>
</dbReference>
<gene>
    <name evidence="2" type="ORF">U5G49_002879</name>
</gene>
<dbReference type="Proteomes" id="UP001322785">
    <property type="component" value="Chromosome"/>
</dbReference>
<dbReference type="SUPFAM" id="SSF55781">
    <property type="entry name" value="GAF domain-like"/>
    <property type="match status" value="1"/>
</dbReference>
<dbReference type="SUPFAM" id="SSF46894">
    <property type="entry name" value="C-terminal effector domain of the bipartite response regulators"/>
    <property type="match status" value="1"/>
</dbReference>
<dbReference type="Gene3D" id="1.10.10.10">
    <property type="entry name" value="Winged helix-like DNA-binding domain superfamily/Winged helix DNA-binding domain"/>
    <property type="match status" value="1"/>
</dbReference>
<protein>
    <submittedName>
        <fullName evidence="2">Helix-turn-helix transcriptional regulator</fullName>
    </submittedName>
</protein>
<dbReference type="EMBL" id="CP140635">
    <property type="protein sequence ID" value="WQN37741.1"/>
    <property type="molecule type" value="Genomic_DNA"/>
</dbReference>
<accession>A0ABZ0ZE32</accession>
<feature type="domain" description="HTH luxR-type" evidence="1">
    <location>
        <begin position="310"/>
        <end position="367"/>
    </location>
</feature>
<evidence type="ECO:0000313" key="2">
    <source>
        <dbReference type="EMBL" id="WQN37741.1"/>
    </source>
</evidence>
<dbReference type="InterPro" id="IPR036388">
    <property type="entry name" value="WH-like_DNA-bd_sf"/>
</dbReference>
<dbReference type="InterPro" id="IPR016032">
    <property type="entry name" value="Sig_transdc_resp-reg_C-effctor"/>
</dbReference>
<sequence>MDTKLLFNDAVEAIFDAALAPAGWPIALQRIANCFGDVGSVLLYGRDDGGFGYIESEALAGKATEFFSDYYRGPDLRAVRAVERGAFLKHNAFTDRHVVTEEEIESHPYYVALARMRLKYFANVPICPDWRIVAGVVIQRSIDKSPYSDDELQTLTSLGRHVEKAFRLGMRLLDAEIAQAGLGEALARLKMGVFVIDSSCRITFQNEEGAKLLGDGLSIAGDRLTFHSAIAQRQLDMVVNHRGAADDGDFGAKALMIGRARSEQPLTIYVLPITRKSSAHGDFLTHARAIVLVNDPDNSDPPDPSLVRDLLGLTLGEARLASLVGSGIRLRDAANRLGITEMTARTVLKRVFDKTNISRQPELATLLAKLMRC</sequence>
<dbReference type="RefSeq" id="WP_193445527.1">
    <property type="nucleotide sequence ID" value="NZ_BSOQ01000025.1"/>
</dbReference>
<dbReference type="InterPro" id="IPR000792">
    <property type="entry name" value="Tscrpt_reg_LuxR_C"/>
</dbReference>
<name>A0ABZ0ZE32_9HYPH</name>
<proteinExistence type="predicted"/>
<evidence type="ECO:0000313" key="3">
    <source>
        <dbReference type="Proteomes" id="UP001322785"/>
    </source>
</evidence>
<reference evidence="2 3" key="1">
    <citation type="submission" date="2023-12" db="EMBL/GenBank/DDBJ databases">
        <authorList>
            <person name="Menendez E."/>
            <person name="Kaur S."/>
            <person name="Flores-Felix J.D."/>
            <person name="diCenzo G.C."/>
            <person name="Peix A."/>
            <person name="Velazquez E."/>
        </authorList>
    </citation>
    <scope>NUCLEOTIDE SEQUENCE [LARGE SCALE GENOMIC DNA]</scope>
    <source>
        <strain evidence="2 3">CIP 108029</strain>
    </source>
</reference>